<feature type="transmembrane region" description="Helical" evidence="5">
    <location>
        <begin position="84"/>
        <end position="106"/>
    </location>
</feature>
<evidence type="ECO:0000256" key="5">
    <source>
        <dbReference type="SAM" id="Phobius"/>
    </source>
</evidence>
<name>A0ABU2A030_9CORY</name>
<feature type="domain" description="DUF202" evidence="6">
    <location>
        <begin position="8"/>
        <end position="71"/>
    </location>
</feature>
<protein>
    <submittedName>
        <fullName evidence="7">Uncharacterized membrane protein YidH (DUF202 family)</fullName>
    </submittedName>
</protein>
<keyword evidence="8" id="KW-1185">Reference proteome</keyword>
<evidence type="ECO:0000313" key="8">
    <source>
        <dbReference type="Proteomes" id="UP001180840"/>
    </source>
</evidence>
<dbReference type="EMBL" id="JAVDXZ010000001">
    <property type="protein sequence ID" value="MDR7330548.1"/>
    <property type="molecule type" value="Genomic_DNA"/>
</dbReference>
<evidence type="ECO:0000256" key="2">
    <source>
        <dbReference type="ARBA" id="ARBA00022692"/>
    </source>
</evidence>
<evidence type="ECO:0000259" key="6">
    <source>
        <dbReference type="Pfam" id="PF02656"/>
    </source>
</evidence>
<dbReference type="RefSeq" id="WP_290196342.1">
    <property type="nucleotide sequence ID" value="NZ_CP047654.1"/>
</dbReference>
<keyword evidence="4 5" id="KW-0472">Membrane</keyword>
<dbReference type="Proteomes" id="UP001180840">
    <property type="component" value="Unassembled WGS sequence"/>
</dbReference>
<comment type="caution">
    <text evidence="7">The sequence shown here is derived from an EMBL/GenBank/DDBJ whole genome shotgun (WGS) entry which is preliminary data.</text>
</comment>
<evidence type="ECO:0000256" key="1">
    <source>
        <dbReference type="ARBA" id="ARBA00004127"/>
    </source>
</evidence>
<evidence type="ECO:0000256" key="4">
    <source>
        <dbReference type="ARBA" id="ARBA00023136"/>
    </source>
</evidence>
<sequence length="109" mass="11986">MRPRLHEDPGLQPERTSLAWSRTVLALMVGAATMLRWAHLFPGVIIVLSVILLGLAVVLMATSDRRYRRHASTFGQERAEPKTASVLMLSVCLVVFGASELVMMLITVG</sequence>
<evidence type="ECO:0000313" key="7">
    <source>
        <dbReference type="EMBL" id="MDR7330548.1"/>
    </source>
</evidence>
<keyword evidence="3 5" id="KW-1133">Transmembrane helix</keyword>
<comment type="subcellular location">
    <subcellularLocation>
        <location evidence="1">Endomembrane system</location>
        <topology evidence="1">Multi-pass membrane protein</topology>
    </subcellularLocation>
</comment>
<proteinExistence type="predicted"/>
<organism evidence="7 8">
    <name type="scientific">Corynebacterium guangdongense</name>
    <dbReference type="NCBI Taxonomy" id="1783348"/>
    <lineage>
        <taxon>Bacteria</taxon>
        <taxon>Bacillati</taxon>
        <taxon>Actinomycetota</taxon>
        <taxon>Actinomycetes</taxon>
        <taxon>Mycobacteriales</taxon>
        <taxon>Corynebacteriaceae</taxon>
        <taxon>Corynebacterium</taxon>
    </lineage>
</organism>
<accession>A0ABU2A030</accession>
<reference evidence="7" key="1">
    <citation type="submission" date="2023-07" db="EMBL/GenBank/DDBJ databases">
        <title>Sequencing the genomes of 1000 actinobacteria strains.</title>
        <authorList>
            <person name="Klenk H.-P."/>
        </authorList>
    </citation>
    <scope>NUCLEOTIDE SEQUENCE</scope>
    <source>
        <strain evidence="7">DSM 107476</strain>
    </source>
</reference>
<keyword evidence="2 5" id="KW-0812">Transmembrane</keyword>
<evidence type="ECO:0000256" key="3">
    <source>
        <dbReference type="ARBA" id="ARBA00022989"/>
    </source>
</evidence>
<feature type="transmembrane region" description="Helical" evidence="5">
    <location>
        <begin position="44"/>
        <end position="63"/>
    </location>
</feature>
<gene>
    <name evidence="7" type="ORF">J2S39_002224</name>
</gene>
<dbReference type="InterPro" id="IPR003807">
    <property type="entry name" value="DUF202"/>
</dbReference>
<dbReference type="Pfam" id="PF02656">
    <property type="entry name" value="DUF202"/>
    <property type="match status" value="1"/>
</dbReference>